<evidence type="ECO:0000256" key="6">
    <source>
        <dbReference type="ARBA" id="ARBA00023002"/>
    </source>
</evidence>
<dbReference type="EC" id="1.1.1.169" evidence="3 9"/>
<dbReference type="Pfam" id="PF08546">
    <property type="entry name" value="ApbA_C"/>
    <property type="match status" value="1"/>
</dbReference>
<dbReference type="InterPro" id="IPR013332">
    <property type="entry name" value="KPR_N"/>
</dbReference>
<evidence type="ECO:0000256" key="4">
    <source>
        <dbReference type="ARBA" id="ARBA00019465"/>
    </source>
</evidence>
<evidence type="ECO:0000313" key="13">
    <source>
        <dbReference type="Proteomes" id="UP000298058"/>
    </source>
</evidence>
<feature type="domain" description="Ketopantoate reductase N-terminal" evidence="10">
    <location>
        <begin position="7"/>
        <end position="152"/>
    </location>
</feature>
<protein>
    <recommendedName>
        <fullName evidence="4 9">2-dehydropantoate 2-reductase</fullName>
        <ecNumber evidence="3 9">1.1.1.169</ecNumber>
    </recommendedName>
    <alternativeName>
        <fullName evidence="7 9">Ketopantoate reductase</fullName>
    </alternativeName>
</protein>
<evidence type="ECO:0000256" key="9">
    <source>
        <dbReference type="RuleBase" id="RU362068"/>
    </source>
</evidence>
<dbReference type="Proteomes" id="UP000298058">
    <property type="component" value="Unassembled WGS sequence"/>
</dbReference>
<evidence type="ECO:0000259" key="11">
    <source>
        <dbReference type="Pfam" id="PF08546"/>
    </source>
</evidence>
<comment type="pathway">
    <text evidence="1 9">Cofactor biosynthesis; (R)-pantothenate biosynthesis; (R)-pantoate from 3-methyl-2-oxobutanoate: step 2/2.</text>
</comment>
<dbReference type="InterPro" id="IPR036291">
    <property type="entry name" value="NAD(P)-bd_dom_sf"/>
</dbReference>
<comment type="function">
    <text evidence="9">Catalyzes the NADPH-dependent reduction of ketopantoate into pantoic acid.</text>
</comment>
<evidence type="ECO:0000259" key="10">
    <source>
        <dbReference type="Pfam" id="PF02558"/>
    </source>
</evidence>
<keyword evidence="9" id="KW-0566">Pantothenate biosynthesis</keyword>
<dbReference type="OrthoDB" id="9793586at2"/>
<accession>A0A4R9M1Q4</accession>
<evidence type="ECO:0000256" key="5">
    <source>
        <dbReference type="ARBA" id="ARBA00022857"/>
    </source>
</evidence>
<dbReference type="GO" id="GO:0008677">
    <property type="term" value="F:2-dehydropantoate 2-reductase activity"/>
    <property type="evidence" value="ECO:0007669"/>
    <property type="project" value="UniProtKB-EC"/>
</dbReference>
<dbReference type="GO" id="GO:0005737">
    <property type="term" value="C:cytoplasm"/>
    <property type="evidence" value="ECO:0007669"/>
    <property type="project" value="TreeGrafter"/>
</dbReference>
<dbReference type="InterPro" id="IPR050838">
    <property type="entry name" value="Ketopantoate_reductase"/>
</dbReference>
<comment type="caution">
    <text evidence="12">The sequence shown here is derived from an EMBL/GenBank/DDBJ whole genome shotgun (WGS) entry which is preliminary data.</text>
</comment>
<name>A0A4R9M1Q4_9LEPT</name>
<keyword evidence="6 9" id="KW-0560">Oxidoreductase</keyword>
<dbReference type="AlphaFoldDB" id="A0A4R9M1Q4"/>
<evidence type="ECO:0000256" key="8">
    <source>
        <dbReference type="ARBA" id="ARBA00048793"/>
    </source>
</evidence>
<gene>
    <name evidence="12" type="ORF">EHS15_06410</name>
</gene>
<dbReference type="GO" id="GO:0015940">
    <property type="term" value="P:pantothenate biosynthetic process"/>
    <property type="evidence" value="ECO:0007669"/>
    <property type="project" value="UniProtKB-UniPathway"/>
</dbReference>
<evidence type="ECO:0000256" key="2">
    <source>
        <dbReference type="ARBA" id="ARBA00007870"/>
    </source>
</evidence>
<keyword evidence="13" id="KW-1185">Reference proteome</keyword>
<evidence type="ECO:0000256" key="3">
    <source>
        <dbReference type="ARBA" id="ARBA00013014"/>
    </source>
</evidence>
<evidence type="ECO:0000256" key="7">
    <source>
        <dbReference type="ARBA" id="ARBA00032024"/>
    </source>
</evidence>
<keyword evidence="5 9" id="KW-0521">NADP</keyword>
<reference evidence="12" key="1">
    <citation type="journal article" date="2019" name="PLoS Negl. Trop. Dis.">
        <title>Revisiting the worldwide diversity of Leptospira species in the environment.</title>
        <authorList>
            <person name="Vincent A.T."/>
            <person name="Schiettekatte O."/>
            <person name="Bourhy P."/>
            <person name="Veyrier F.J."/>
            <person name="Picardeau M."/>
        </authorList>
    </citation>
    <scope>NUCLEOTIDE SEQUENCE [LARGE SCALE GENOMIC DNA]</scope>
    <source>
        <strain evidence="12">201300427</strain>
    </source>
</reference>
<dbReference type="InterPro" id="IPR013752">
    <property type="entry name" value="KPA_reductase"/>
</dbReference>
<dbReference type="Gene3D" id="1.10.1040.10">
    <property type="entry name" value="N-(1-d-carboxylethyl)-l-norvaline Dehydrogenase, domain 2"/>
    <property type="match status" value="1"/>
</dbReference>
<organism evidence="12 13">
    <name type="scientific">Leptospira idonii</name>
    <dbReference type="NCBI Taxonomy" id="1193500"/>
    <lineage>
        <taxon>Bacteria</taxon>
        <taxon>Pseudomonadati</taxon>
        <taxon>Spirochaetota</taxon>
        <taxon>Spirochaetia</taxon>
        <taxon>Leptospirales</taxon>
        <taxon>Leptospiraceae</taxon>
        <taxon>Leptospira</taxon>
    </lineage>
</organism>
<comment type="catalytic activity">
    <reaction evidence="8 9">
        <text>(R)-pantoate + NADP(+) = 2-dehydropantoate + NADPH + H(+)</text>
        <dbReference type="Rhea" id="RHEA:16233"/>
        <dbReference type="ChEBI" id="CHEBI:11561"/>
        <dbReference type="ChEBI" id="CHEBI:15378"/>
        <dbReference type="ChEBI" id="CHEBI:15980"/>
        <dbReference type="ChEBI" id="CHEBI:57783"/>
        <dbReference type="ChEBI" id="CHEBI:58349"/>
        <dbReference type="EC" id="1.1.1.169"/>
    </reaction>
</comment>
<dbReference type="SUPFAM" id="SSF51735">
    <property type="entry name" value="NAD(P)-binding Rossmann-fold domains"/>
    <property type="match status" value="1"/>
</dbReference>
<dbReference type="PANTHER" id="PTHR43765">
    <property type="entry name" value="2-DEHYDROPANTOATE 2-REDUCTASE-RELATED"/>
    <property type="match status" value="1"/>
</dbReference>
<sequence>MNQFPQIAILGMGAITATIARALSKNGIGFQVLARDKSRKEELKKTPILFRYESQPNEKIDLENRTVGLEEVKEKFDYIILGAKSANLPESVRQALPLLKEEGKLVFIQNGFPDEWVSFPKERILGGVVGWNTQKTKEGIYFQSNAGALILGGPDGQLPDPFWKKALEPYIPVILTNNLTGYRWHKLGINSVINGLAASCKLTLGELLFRKQGRKAAIRVLTEVRIAMETSGVKEEVVPGSVSLLKIGEGKGDLPAWIKHIILMVIGLKYYRIRTSMVQDLDAGRQTEIKEINGKVVETSKNLGIKSPVNEAIVSTVQGIQKGEILPDLSFLETVCGL</sequence>
<dbReference type="Gene3D" id="3.40.50.720">
    <property type="entry name" value="NAD(P)-binding Rossmann-like Domain"/>
    <property type="match status" value="1"/>
</dbReference>
<proteinExistence type="inferred from homology"/>
<dbReference type="UniPathway" id="UPA00028">
    <property type="reaction ID" value="UER00004"/>
</dbReference>
<dbReference type="NCBIfam" id="TIGR00745">
    <property type="entry name" value="apbA_panE"/>
    <property type="match status" value="1"/>
</dbReference>
<dbReference type="InterPro" id="IPR008927">
    <property type="entry name" value="6-PGluconate_DH-like_C_sf"/>
</dbReference>
<dbReference type="InterPro" id="IPR003710">
    <property type="entry name" value="ApbA"/>
</dbReference>
<comment type="similarity">
    <text evidence="2 9">Belongs to the ketopantoate reductase family.</text>
</comment>
<dbReference type="EMBL" id="RQHW01000018">
    <property type="protein sequence ID" value="TGN20002.1"/>
    <property type="molecule type" value="Genomic_DNA"/>
</dbReference>
<dbReference type="SUPFAM" id="SSF48179">
    <property type="entry name" value="6-phosphogluconate dehydrogenase C-terminal domain-like"/>
    <property type="match status" value="1"/>
</dbReference>
<evidence type="ECO:0000256" key="1">
    <source>
        <dbReference type="ARBA" id="ARBA00004994"/>
    </source>
</evidence>
<dbReference type="Pfam" id="PF02558">
    <property type="entry name" value="ApbA"/>
    <property type="match status" value="1"/>
</dbReference>
<evidence type="ECO:0000313" key="12">
    <source>
        <dbReference type="EMBL" id="TGN20002.1"/>
    </source>
</evidence>
<dbReference type="RefSeq" id="WP_135759720.1">
    <property type="nucleotide sequence ID" value="NZ_RQHW01000018.1"/>
</dbReference>
<dbReference type="InterPro" id="IPR013328">
    <property type="entry name" value="6PGD_dom2"/>
</dbReference>
<dbReference type="GO" id="GO:0050661">
    <property type="term" value="F:NADP binding"/>
    <property type="evidence" value="ECO:0007669"/>
    <property type="project" value="TreeGrafter"/>
</dbReference>
<dbReference type="PANTHER" id="PTHR43765:SF2">
    <property type="entry name" value="2-DEHYDROPANTOATE 2-REDUCTASE"/>
    <property type="match status" value="1"/>
</dbReference>
<feature type="domain" description="Ketopantoate reductase C-terminal" evidence="11">
    <location>
        <begin position="178"/>
        <end position="321"/>
    </location>
</feature>